<dbReference type="AlphaFoldDB" id="A0A291B6L7"/>
<reference evidence="2" key="1">
    <citation type="submission" date="2017-04" db="EMBL/GenBank/DDBJ databases">
        <title>Genome evolution of the luminous symbionts of deep sea anglerfish.</title>
        <authorList>
            <person name="Hendry T.A."/>
        </authorList>
    </citation>
    <scope>NUCLEOTIDE SEQUENCE [LARGE SCALE GENOMIC DNA]</scope>
</reference>
<accession>A0A291B6L7</accession>
<gene>
    <name evidence="1" type="ORF">BTN50_0096</name>
</gene>
<keyword evidence="2" id="KW-1185">Reference proteome</keyword>
<name>A0A291B6L7_9GAMM</name>
<dbReference type="Proteomes" id="UP000218160">
    <property type="component" value="Chromosome 1"/>
</dbReference>
<dbReference type="EMBL" id="CP020660">
    <property type="protein sequence ID" value="ATF08640.1"/>
    <property type="molecule type" value="Genomic_DNA"/>
</dbReference>
<protein>
    <submittedName>
        <fullName evidence="1">Uncharacterized protein</fullName>
    </submittedName>
</protein>
<sequence>MLPEFKLGNKVATELKIYGKGEWKVKNMVLMENDESDACDI</sequence>
<evidence type="ECO:0000313" key="1">
    <source>
        <dbReference type="EMBL" id="ATF08640.1"/>
    </source>
</evidence>
<evidence type="ECO:0000313" key="2">
    <source>
        <dbReference type="Proteomes" id="UP000218160"/>
    </source>
</evidence>
<organism evidence="1 2">
    <name type="scientific">Candidatus Enterovibrio altilux</name>
    <dbReference type="NCBI Taxonomy" id="1927128"/>
    <lineage>
        <taxon>Bacteria</taxon>
        <taxon>Pseudomonadati</taxon>
        <taxon>Pseudomonadota</taxon>
        <taxon>Gammaproteobacteria</taxon>
        <taxon>Vibrionales</taxon>
        <taxon>Vibrionaceae</taxon>
        <taxon>Enterovibrio</taxon>
    </lineage>
</organism>
<proteinExistence type="predicted"/>
<dbReference type="KEGG" id="elux:BTN50_0096"/>